<name>A0A392NL11_9FABA</name>
<dbReference type="InterPro" id="IPR045087">
    <property type="entry name" value="Cu-oxidase_fam"/>
</dbReference>
<comment type="subcellular location">
    <subcellularLocation>
        <location evidence="2">Secreted</location>
        <location evidence="2">Extracellular space</location>
        <location evidence="2">Apoplast</location>
    </subcellularLocation>
</comment>
<evidence type="ECO:0000256" key="6">
    <source>
        <dbReference type="ARBA" id="ARBA00022737"/>
    </source>
</evidence>
<dbReference type="Pfam" id="PF00394">
    <property type="entry name" value="Cu-oxidase"/>
    <property type="match status" value="1"/>
</dbReference>
<evidence type="ECO:0000256" key="4">
    <source>
        <dbReference type="ARBA" id="ARBA00022523"/>
    </source>
</evidence>
<evidence type="ECO:0000256" key="5">
    <source>
        <dbReference type="ARBA" id="ARBA00022525"/>
    </source>
</evidence>
<dbReference type="SUPFAM" id="SSF49503">
    <property type="entry name" value="Cupredoxins"/>
    <property type="match status" value="1"/>
</dbReference>
<evidence type="ECO:0000256" key="7">
    <source>
        <dbReference type="ARBA" id="ARBA00023002"/>
    </source>
</evidence>
<evidence type="ECO:0000256" key="8">
    <source>
        <dbReference type="ARBA" id="ARBA00023008"/>
    </source>
</evidence>
<keyword evidence="12" id="KW-1185">Reference proteome</keyword>
<evidence type="ECO:0000256" key="3">
    <source>
        <dbReference type="ARBA" id="ARBA00012297"/>
    </source>
</evidence>
<evidence type="ECO:0000313" key="12">
    <source>
        <dbReference type="Proteomes" id="UP000265520"/>
    </source>
</evidence>
<organism evidence="11 12">
    <name type="scientific">Trifolium medium</name>
    <dbReference type="NCBI Taxonomy" id="97028"/>
    <lineage>
        <taxon>Eukaryota</taxon>
        <taxon>Viridiplantae</taxon>
        <taxon>Streptophyta</taxon>
        <taxon>Embryophyta</taxon>
        <taxon>Tracheophyta</taxon>
        <taxon>Spermatophyta</taxon>
        <taxon>Magnoliopsida</taxon>
        <taxon>eudicotyledons</taxon>
        <taxon>Gunneridae</taxon>
        <taxon>Pentapetalae</taxon>
        <taxon>rosids</taxon>
        <taxon>fabids</taxon>
        <taxon>Fabales</taxon>
        <taxon>Fabaceae</taxon>
        <taxon>Papilionoideae</taxon>
        <taxon>50 kb inversion clade</taxon>
        <taxon>NPAAA clade</taxon>
        <taxon>Hologalegina</taxon>
        <taxon>IRL clade</taxon>
        <taxon>Trifolieae</taxon>
        <taxon>Trifolium</taxon>
    </lineage>
</organism>
<evidence type="ECO:0000256" key="2">
    <source>
        <dbReference type="ARBA" id="ARBA00004271"/>
    </source>
</evidence>
<proteinExistence type="predicted"/>
<accession>A0A392NL11</accession>
<dbReference type="InterPro" id="IPR001117">
    <property type="entry name" value="Cu-oxidase_2nd"/>
</dbReference>
<keyword evidence="6" id="KW-0677">Repeat</keyword>
<keyword evidence="7" id="KW-0560">Oxidoreductase</keyword>
<dbReference type="AlphaFoldDB" id="A0A392NL11"/>
<dbReference type="PANTHER" id="PTHR11709">
    <property type="entry name" value="MULTI-COPPER OXIDASE"/>
    <property type="match status" value="1"/>
</dbReference>
<dbReference type="PANTHER" id="PTHR11709:SF317">
    <property type="entry name" value="LACCASE"/>
    <property type="match status" value="1"/>
</dbReference>
<dbReference type="EMBL" id="LXQA010043466">
    <property type="protein sequence ID" value="MCI00521.1"/>
    <property type="molecule type" value="Genomic_DNA"/>
</dbReference>
<keyword evidence="8" id="KW-0186">Copper</keyword>
<dbReference type="InterPro" id="IPR008972">
    <property type="entry name" value="Cupredoxin"/>
</dbReference>
<dbReference type="GO" id="GO:0048046">
    <property type="term" value="C:apoplast"/>
    <property type="evidence" value="ECO:0007669"/>
    <property type="project" value="UniProtKB-SubCell"/>
</dbReference>
<evidence type="ECO:0000259" key="10">
    <source>
        <dbReference type="Pfam" id="PF00394"/>
    </source>
</evidence>
<dbReference type="EC" id="1.10.3.2" evidence="3"/>
<reference evidence="11 12" key="1">
    <citation type="journal article" date="2018" name="Front. Plant Sci.">
        <title>Red Clover (Trifolium pratense) and Zigzag Clover (T. medium) - A Picture of Genomic Similarities and Differences.</title>
        <authorList>
            <person name="Dluhosova J."/>
            <person name="Istvanek J."/>
            <person name="Nedelnik J."/>
            <person name="Repkova J."/>
        </authorList>
    </citation>
    <scope>NUCLEOTIDE SEQUENCE [LARGE SCALE GENOMIC DNA]</scope>
    <source>
        <strain evidence="12">cv. 10/8</strain>
        <tissue evidence="11">Leaf</tissue>
    </source>
</reference>
<keyword evidence="9" id="KW-0439">Lignin degradation</keyword>
<feature type="domain" description="Plastocyanin-like" evidence="10">
    <location>
        <begin position="3"/>
        <end position="145"/>
    </location>
</feature>
<protein>
    <recommendedName>
        <fullName evidence="3">laccase</fullName>
        <ecNumber evidence="3">1.10.3.2</ecNumber>
    </recommendedName>
</protein>
<keyword evidence="4" id="KW-0052">Apoplast</keyword>
<evidence type="ECO:0000313" key="11">
    <source>
        <dbReference type="EMBL" id="MCI00521.1"/>
    </source>
</evidence>
<feature type="non-terminal residue" evidence="11">
    <location>
        <position position="160"/>
    </location>
</feature>
<dbReference type="Proteomes" id="UP000265520">
    <property type="component" value="Unassembled WGS sequence"/>
</dbReference>
<dbReference type="Gene3D" id="2.60.40.420">
    <property type="entry name" value="Cupredoxins - blue copper proteins"/>
    <property type="match status" value="1"/>
</dbReference>
<dbReference type="GO" id="GO:0046274">
    <property type="term" value="P:lignin catabolic process"/>
    <property type="evidence" value="ECO:0007669"/>
    <property type="project" value="UniProtKB-KW"/>
</dbReference>
<evidence type="ECO:0000256" key="9">
    <source>
        <dbReference type="ARBA" id="ARBA00023185"/>
    </source>
</evidence>
<keyword evidence="5" id="KW-0964">Secreted</keyword>
<comment type="catalytic activity">
    <reaction evidence="1">
        <text>4 hydroquinone + O2 = 4 benzosemiquinone + 2 H2O</text>
        <dbReference type="Rhea" id="RHEA:11276"/>
        <dbReference type="ChEBI" id="CHEBI:15377"/>
        <dbReference type="ChEBI" id="CHEBI:15379"/>
        <dbReference type="ChEBI" id="CHEBI:17594"/>
        <dbReference type="ChEBI" id="CHEBI:17977"/>
        <dbReference type="EC" id="1.10.3.2"/>
    </reaction>
</comment>
<evidence type="ECO:0000256" key="1">
    <source>
        <dbReference type="ARBA" id="ARBA00000349"/>
    </source>
</evidence>
<dbReference type="InterPro" id="IPR034285">
    <property type="entry name" value="CuRO_2_LCC"/>
</dbReference>
<dbReference type="CDD" id="cd13875">
    <property type="entry name" value="CuRO_2_LCC_plant"/>
    <property type="match status" value="1"/>
</dbReference>
<dbReference type="GO" id="GO:0052716">
    <property type="term" value="F:hydroquinone:oxygen oxidoreductase activity"/>
    <property type="evidence" value="ECO:0007669"/>
    <property type="project" value="UniProtKB-EC"/>
</dbReference>
<comment type="caution">
    <text evidence="11">The sequence shown here is derived from an EMBL/GenBank/DDBJ whole genome shotgun (WGS) entry which is preliminary data.</text>
</comment>
<sequence>MHGEWWKSDVEAVVNQATNSGMPPNISDAHTINGHPGPAPSCISQGYTLHVESGKTYLLRIINAALNDELFFKIADHKLTVVEADASYLKPFEIDTIFLSPGQTTNVLLTANKHIGKYLIATTPFMDAPIGFDNLSSIATLRYKGTPPYTKTILTNIPPL</sequence>